<comment type="caution">
    <text evidence="1">The sequence shown here is derived from an EMBL/GenBank/DDBJ whole genome shotgun (WGS) entry which is preliminary data.</text>
</comment>
<gene>
    <name evidence="1" type="ORF">S01H1_35224</name>
</gene>
<evidence type="ECO:0000313" key="1">
    <source>
        <dbReference type="EMBL" id="GAG10042.1"/>
    </source>
</evidence>
<sequence>MAFDITNFGRISSSKSTQIQTVYGYTSAADNLAAISVSAYFDDLIALATATAIQVNDVFLITGTDGVTFRKITAISPNVTVAALDA</sequence>
<proteinExistence type="predicted"/>
<name>X0VFQ6_9ZZZZ</name>
<dbReference type="AlphaFoldDB" id="X0VFQ6"/>
<accession>X0VFQ6</accession>
<dbReference type="EMBL" id="BARS01021999">
    <property type="protein sequence ID" value="GAG10042.1"/>
    <property type="molecule type" value="Genomic_DNA"/>
</dbReference>
<reference evidence="1" key="1">
    <citation type="journal article" date="2014" name="Front. Microbiol.">
        <title>High frequency of phylogenetically diverse reductive dehalogenase-homologous genes in deep subseafloor sedimentary metagenomes.</title>
        <authorList>
            <person name="Kawai M."/>
            <person name="Futagami T."/>
            <person name="Toyoda A."/>
            <person name="Takaki Y."/>
            <person name="Nishi S."/>
            <person name="Hori S."/>
            <person name="Arai W."/>
            <person name="Tsubouchi T."/>
            <person name="Morono Y."/>
            <person name="Uchiyama I."/>
            <person name="Ito T."/>
            <person name="Fujiyama A."/>
            <person name="Inagaki F."/>
            <person name="Takami H."/>
        </authorList>
    </citation>
    <scope>NUCLEOTIDE SEQUENCE</scope>
    <source>
        <strain evidence="1">Expedition CK06-06</strain>
    </source>
</reference>
<protein>
    <submittedName>
        <fullName evidence="1">Uncharacterized protein</fullName>
    </submittedName>
</protein>
<organism evidence="1">
    <name type="scientific">marine sediment metagenome</name>
    <dbReference type="NCBI Taxonomy" id="412755"/>
    <lineage>
        <taxon>unclassified sequences</taxon>
        <taxon>metagenomes</taxon>
        <taxon>ecological metagenomes</taxon>
    </lineage>
</organism>